<evidence type="ECO:0008006" key="2">
    <source>
        <dbReference type="Google" id="ProtNLM"/>
    </source>
</evidence>
<dbReference type="EMBL" id="CADCTR010000077">
    <property type="protein sequence ID" value="CAA9216183.1"/>
    <property type="molecule type" value="Genomic_DNA"/>
</dbReference>
<feature type="non-terminal residue" evidence="1">
    <location>
        <position position="122"/>
    </location>
</feature>
<name>A0A6J4H7D2_9CHLR</name>
<reference evidence="1" key="1">
    <citation type="submission" date="2020-02" db="EMBL/GenBank/DDBJ databases">
        <authorList>
            <person name="Meier V. D."/>
        </authorList>
    </citation>
    <scope>NUCLEOTIDE SEQUENCE</scope>
    <source>
        <strain evidence="1">AVDCRST_MAG93</strain>
    </source>
</reference>
<organism evidence="1">
    <name type="scientific">uncultured Chloroflexia bacterium</name>
    <dbReference type="NCBI Taxonomy" id="1672391"/>
    <lineage>
        <taxon>Bacteria</taxon>
        <taxon>Bacillati</taxon>
        <taxon>Chloroflexota</taxon>
        <taxon>Chloroflexia</taxon>
        <taxon>environmental samples</taxon>
    </lineage>
</organism>
<accession>A0A6J4H7D2</accession>
<protein>
    <recommendedName>
        <fullName evidence="2">Sulfotransferase family protein</fullName>
    </recommendedName>
</protein>
<proteinExistence type="predicted"/>
<evidence type="ECO:0000313" key="1">
    <source>
        <dbReference type="EMBL" id="CAA9216183.1"/>
    </source>
</evidence>
<gene>
    <name evidence="1" type="ORF">AVDCRST_MAG93-241</name>
</gene>
<sequence length="122" mass="13420">MVLTGLPRGGTTLSCYLVGKARNTVALNEPIRRDEFAHLLPDREAVAEGVERYFRRARRNVESKGVVFSKHVSGTLSDATFGTPNAEGVRKPVLQKGEIAVEKELGLDFFLVIKHPALFTAL</sequence>
<dbReference type="AlphaFoldDB" id="A0A6J4H7D2"/>